<dbReference type="VEuPathDB" id="VectorBase:LOC119179298"/>
<name>A0A9J6E145_RHIMP</name>
<protein>
    <submittedName>
        <fullName evidence="2">Uncharacterized protein</fullName>
    </submittedName>
</protein>
<reference evidence="2" key="1">
    <citation type="journal article" date="2020" name="Cell">
        <title>Large-Scale Comparative Analyses of Tick Genomes Elucidate Their Genetic Diversity and Vector Capacities.</title>
        <authorList>
            <consortium name="Tick Genome and Microbiome Consortium (TIGMIC)"/>
            <person name="Jia N."/>
            <person name="Wang J."/>
            <person name="Shi W."/>
            <person name="Du L."/>
            <person name="Sun Y."/>
            <person name="Zhan W."/>
            <person name="Jiang J.F."/>
            <person name="Wang Q."/>
            <person name="Zhang B."/>
            <person name="Ji P."/>
            <person name="Bell-Sakyi L."/>
            <person name="Cui X.M."/>
            <person name="Yuan T.T."/>
            <person name="Jiang B.G."/>
            <person name="Yang W.F."/>
            <person name="Lam T.T."/>
            <person name="Chang Q.C."/>
            <person name="Ding S.J."/>
            <person name="Wang X.J."/>
            <person name="Zhu J.G."/>
            <person name="Ruan X.D."/>
            <person name="Zhao L."/>
            <person name="Wei J.T."/>
            <person name="Ye R.Z."/>
            <person name="Que T.C."/>
            <person name="Du C.H."/>
            <person name="Zhou Y.H."/>
            <person name="Cheng J.X."/>
            <person name="Dai P.F."/>
            <person name="Guo W.B."/>
            <person name="Han X.H."/>
            <person name="Huang E.J."/>
            <person name="Li L.F."/>
            <person name="Wei W."/>
            <person name="Gao Y.C."/>
            <person name="Liu J.Z."/>
            <person name="Shao H.Z."/>
            <person name="Wang X."/>
            <person name="Wang C.C."/>
            <person name="Yang T.C."/>
            <person name="Huo Q.B."/>
            <person name="Li W."/>
            <person name="Chen H.Y."/>
            <person name="Chen S.E."/>
            <person name="Zhou L.G."/>
            <person name="Ni X.B."/>
            <person name="Tian J.H."/>
            <person name="Sheng Y."/>
            <person name="Liu T."/>
            <person name="Pan Y.S."/>
            <person name="Xia L.Y."/>
            <person name="Li J."/>
            <person name="Zhao F."/>
            <person name="Cao W.C."/>
        </authorList>
    </citation>
    <scope>NUCLEOTIDE SEQUENCE</scope>
    <source>
        <strain evidence="2">Rmic-2018</strain>
    </source>
</reference>
<dbReference type="PANTHER" id="PTHR22639">
    <property type="entry name" value="GAG-RELATED PROTEIN"/>
    <property type="match status" value="1"/>
</dbReference>
<evidence type="ECO:0000313" key="2">
    <source>
        <dbReference type="EMBL" id="KAH8028004.1"/>
    </source>
</evidence>
<gene>
    <name evidence="2" type="ORF">HPB51_012590</name>
</gene>
<dbReference type="EMBL" id="JABSTU010000006">
    <property type="protein sequence ID" value="KAH8028004.1"/>
    <property type="molecule type" value="Genomic_DNA"/>
</dbReference>
<dbReference type="PANTHER" id="PTHR22639:SF3">
    <property type="entry name" value="ZINC FINGER CCHC DOMAIN-CONTAINING PROTEIN 3"/>
    <property type="match status" value="1"/>
</dbReference>
<reference evidence="2" key="2">
    <citation type="submission" date="2021-09" db="EMBL/GenBank/DDBJ databases">
        <authorList>
            <person name="Jia N."/>
            <person name="Wang J."/>
            <person name="Shi W."/>
            <person name="Du L."/>
            <person name="Sun Y."/>
            <person name="Zhan W."/>
            <person name="Jiang J."/>
            <person name="Wang Q."/>
            <person name="Zhang B."/>
            <person name="Ji P."/>
            <person name="Sakyi L.B."/>
            <person name="Cui X."/>
            <person name="Yuan T."/>
            <person name="Jiang B."/>
            <person name="Yang W."/>
            <person name="Lam T.T.-Y."/>
            <person name="Chang Q."/>
            <person name="Ding S."/>
            <person name="Wang X."/>
            <person name="Zhu J."/>
            <person name="Ruan X."/>
            <person name="Zhao L."/>
            <person name="Wei J."/>
            <person name="Que T."/>
            <person name="Du C."/>
            <person name="Cheng J."/>
            <person name="Dai P."/>
            <person name="Han X."/>
            <person name="Huang E."/>
            <person name="Gao Y."/>
            <person name="Liu J."/>
            <person name="Shao H."/>
            <person name="Ye R."/>
            <person name="Li L."/>
            <person name="Wei W."/>
            <person name="Wang X."/>
            <person name="Wang C."/>
            <person name="Huo Q."/>
            <person name="Li W."/>
            <person name="Guo W."/>
            <person name="Chen H."/>
            <person name="Chen S."/>
            <person name="Zhou L."/>
            <person name="Zhou L."/>
            <person name="Ni X."/>
            <person name="Tian J."/>
            <person name="Zhou Y."/>
            <person name="Sheng Y."/>
            <person name="Liu T."/>
            <person name="Pan Y."/>
            <person name="Xia L."/>
            <person name="Li J."/>
            <person name="Zhao F."/>
            <person name="Cao W."/>
        </authorList>
    </citation>
    <scope>NUCLEOTIDE SEQUENCE</scope>
    <source>
        <strain evidence="2">Rmic-2018</strain>
        <tissue evidence="2">Larvae</tissue>
    </source>
</reference>
<feature type="compositionally biased region" description="Low complexity" evidence="1">
    <location>
        <begin position="231"/>
        <end position="253"/>
    </location>
</feature>
<keyword evidence="3" id="KW-1185">Reference proteome</keyword>
<comment type="caution">
    <text evidence="2">The sequence shown here is derived from an EMBL/GenBank/DDBJ whole genome shotgun (WGS) entry which is preliminary data.</text>
</comment>
<dbReference type="Proteomes" id="UP000821866">
    <property type="component" value="Chromosome 4"/>
</dbReference>
<dbReference type="GO" id="GO:0003723">
    <property type="term" value="F:RNA binding"/>
    <property type="evidence" value="ECO:0007669"/>
    <property type="project" value="InterPro"/>
</dbReference>
<evidence type="ECO:0000313" key="3">
    <source>
        <dbReference type="Proteomes" id="UP000821866"/>
    </source>
</evidence>
<proteinExistence type="predicted"/>
<accession>A0A9J6E145</accession>
<feature type="region of interest" description="Disordered" evidence="1">
    <location>
        <begin position="161"/>
        <end position="336"/>
    </location>
</feature>
<evidence type="ECO:0000256" key="1">
    <source>
        <dbReference type="SAM" id="MobiDB-lite"/>
    </source>
</evidence>
<sequence length="368" mass="39098">MGKFEVTFANDEASRRFSDDPVLAIRDARIRFQYRGIRVKVVRVTGFLADADVCIIAQLLGMYGVVLDVGREESAYLPGVWSGILVVKMEMHKSVPNLHQVRDVIVLFEYEGVARVCRRCCRTRHHAAKCTVPQCVRCGVFGHDQCAVKCKHCGGDHGPSECKAQTNSSAAPPVASPSSQEQVSGVAEDREAAPGDAEGSTQPQPERINERAPGGEEQEAGWELAEALTHSAAAEPSPASPAGAPGTSPADAPAAEEKEKPMSWTDAVRGKKRRARRSPGPSKERLAAAPSGGPGSPKDDLPVPKRPAATESDEEYTSSTVTGSTTGELNNSSSCPNCGPGNCECSLMSDTLYSSTNEDSLSEGDSRS</sequence>
<dbReference type="GO" id="GO:0003690">
    <property type="term" value="F:double-stranded DNA binding"/>
    <property type="evidence" value="ECO:0007669"/>
    <property type="project" value="InterPro"/>
</dbReference>
<organism evidence="2 3">
    <name type="scientific">Rhipicephalus microplus</name>
    <name type="common">Cattle tick</name>
    <name type="synonym">Boophilus microplus</name>
    <dbReference type="NCBI Taxonomy" id="6941"/>
    <lineage>
        <taxon>Eukaryota</taxon>
        <taxon>Metazoa</taxon>
        <taxon>Ecdysozoa</taxon>
        <taxon>Arthropoda</taxon>
        <taxon>Chelicerata</taxon>
        <taxon>Arachnida</taxon>
        <taxon>Acari</taxon>
        <taxon>Parasitiformes</taxon>
        <taxon>Ixodida</taxon>
        <taxon>Ixodoidea</taxon>
        <taxon>Ixodidae</taxon>
        <taxon>Rhipicephalinae</taxon>
        <taxon>Rhipicephalus</taxon>
        <taxon>Boophilus</taxon>
    </lineage>
</organism>
<dbReference type="InterPro" id="IPR042509">
    <property type="entry name" value="ZCCHC3"/>
</dbReference>
<dbReference type="GO" id="GO:0002218">
    <property type="term" value="P:activation of innate immune response"/>
    <property type="evidence" value="ECO:0007669"/>
    <property type="project" value="InterPro"/>
</dbReference>
<dbReference type="AlphaFoldDB" id="A0A9J6E145"/>
<feature type="compositionally biased region" description="Low complexity" evidence="1">
    <location>
        <begin position="168"/>
        <end position="179"/>
    </location>
</feature>
<feature type="compositionally biased region" description="Low complexity" evidence="1">
    <location>
        <begin position="317"/>
        <end position="327"/>
    </location>
</feature>